<dbReference type="SMART" id="SM01276">
    <property type="entry name" value="M60-like"/>
    <property type="match status" value="1"/>
</dbReference>
<gene>
    <name evidence="4" type="ORF">C1SCF055_LOCUS32897</name>
</gene>
<reference evidence="5 6" key="2">
    <citation type="submission" date="2024-05" db="EMBL/GenBank/DDBJ databases">
        <authorList>
            <person name="Chen Y."/>
            <person name="Shah S."/>
            <person name="Dougan E. K."/>
            <person name="Thang M."/>
            <person name="Chan C."/>
        </authorList>
    </citation>
    <scope>NUCLEOTIDE SEQUENCE [LARGE SCALE GENOMIC DNA]</scope>
</reference>
<protein>
    <submittedName>
        <fullName evidence="5">TRPM8 channel-associated factor homolog</fullName>
    </submittedName>
</protein>
<proteinExistence type="predicted"/>
<dbReference type="PROSITE" id="PS51723">
    <property type="entry name" value="PEPTIDASE_M60"/>
    <property type="match status" value="1"/>
</dbReference>
<dbReference type="InterPro" id="IPR035423">
    <property type="entry name" value="M60-like_N"/>
</dbReference>
<evidence type="ECO:0000259" key="3">
    <source>
        <dbReference type="PROSITE" id="PS51723"/>
    </source>
</evidence>
<evidence type="ECO:0000256" key="2">
    <source>
        <dbReference type="SAM" id="MobiDB-lite"/>
    </source>
</evidence>
<feature type="coiled-coil region" evidence="1">
    <location>
        <begin position="1332"/>
        <end position="1376"/>
    </location>
</feature>
<dbReference type="OrthoDB" id="433279at2759"/>
<dbReference type="EMBL" id="CAMXCT030004013">
    <property type="protein sequence ID" value="CAL4794645.1"/>
    <property type="molecule type" value="Genomic_DNA"/>
</dbReference>
<reference evidence="4" key="1">
    <citation type="submission" date="2022-10" db="EMBL/GenBank/DDBJ databases">
        <authorList>
            <person name="Chen Y."/>
            <person name="Dougan E. K."/>
            <person name="Chan C."/>
            <person name="Rhodes N."/>
            <person name="Thang M."/>
        </authorList>
    </citation>
    <scope>NUCLEOTIDE SEQUENCE</scope>
</reference>
<accession>A0A9P1GBZ6</accession>
<dbReference type="EMBL" id="CAMXCT010004013">
    <property type="protein sequence ID" value="CAI4007333.1"/>
    <property type="molecule type" value="Genomic_DNA"/>
</dbReference>
<dbReference type="Proteomes" id="UP001152797">
    <property type="component" value="Unassembled WGS sequence"/>
</dbReference>
<dbReference type="InterPro" id="IPR051244">
    <property type="entry name" value="TCAF"/>
</dbReference>
<feature type="domain" description="Peptidase M60" evidence="3">
    <location>
        <begin position="914"/>
        <end position="1214"/>
    </location>
</feature>
<dbReference type="PANTHER" id="PTHR15730:SF5">
    <property type="entry name" value="SI:CH211-210B2.2-RELATED"/>
    <property type="match status" value="1"/>
</dbReference>
<evidence type="ECO:0000313" key="6">
    <source>
        <dbReference type="Proteomes" id="UP001152797"/>
    </source>
</evidence>
<keyword evidence="1" id="KW-0175">Coiled coil</keyword>
<sequence>MTSWLTTSAEEIRRQLEQLTSKGEEKLKIDDVGLGALFEHGQAVLRASAESAAEQVQQSVQRLASEADEGLQSVRGSFAASIGGWGHRAAADLQSSDLINLYASELDSFTSSFIEGDGDTQTAATAAQTLSVWNQRLQSDYDSEGQRLAAPGLRGLLHTECLHTVLRTLTSGGRRRPLLGRAAAVAAEQADGSPRRRASSTAEVLESKPIDSNHVPSEAVVGEQLAHLMLRASEAPEALIAQLLTLLAEAAEAADRCGGALSEEKNPAEEDVGWVVNLVLATLAEKSEADALASQRLSEALRSALDNFSKASELCDKSSTPQHLATSKAAPFAGGGRPDIGSNVWACWPVDGHWYRAKVRGFAPRDRVRVSWCCKEEGQEGHECVPCVEISDVDAELFNELSSSSVMRVDASIRRPPAVLAQVPPENVWAQALQKVETHGRNFQELRCIGKQLDFHLDWANTVSGDADAKEEEEPSVWRYVPDDGCHIDIRSVPAIAGSRTHERLIAGEVFRVSETFEGADGTLYLKLADGRGWVFESKAGIGTLCVRCQSDSESEGHSEELSETDHPFKVLMADGSKEAAAAAESVVAAGWWAVVGKEHSLLLQLEDPACVSHIGLWCANVGATPLEIEISDARPHFPDLCFAEEPNDVDLQIEQKDPVVHKVDAGCGKSEDECHFFDIKDSCNTYAIKNLLLKFRGIHNSHYIGVNRLRIFHEETEIKYQIVAADSSNSENVTKTGGWWATTGQEHFLALEFEKATPITSIGLWCANAGATPKELHVVSDMAWVEDLTSLLESLANDTSRSLGKNALDMIERNSGLLVGLAQGNERLRWALMVQVLAGEAPKFPIKQSDALGRLQARLFCETELQGGSLSQKSKGITGLGWQAFPTGKMPSLEETSVEVESRLLWPSKDHGPEWLGTGLYVPPGGKICVSSGGDIKGWSVRIGAHTDDISGRDVWQRWPRVSSLVPLTGSSQISMYTPFGGNVYLVRCSKASKDLKATFSGNLVQQPAVSIEKGVHVDLKSPGGWVDCEGRKVILTLPVHAVRTAMEAGADIVGALDFYDRLWACYHELSPHTDPRPQRIVPDIEISVGFMHSGYPVMTHFEGVLDTSEAYPIPKVLDVARLKKEGSWGLFHELGHNMQRKSWTFKGTVEVTVNLFTLWGIEKLCDPMEKPHRSYSTEMPMDFVASGSPRAKWDNDPFLALRTYAQVISTFGWKALQATFKRYAEEGEVPRDYAKQVSSFVHTWSIELGRDIRPHWRHWGFYEELKDADPELDKLEPWSFAERAETLGSFAADCEEEVKTFEDQISSSTAAMAGELEALHRERALTARRADGLRMRREELLVQLRLVEEEIQEVESADAELNRRESQLKNSMARVSKELAEQLETSQENGLVAACRQRVLLSTIEASKSVAEQITQRAAVAANAVQGRKRLSGQQKKVTSALLESDRARYHELQEMISSWQELIWGPGSGILVANPSASVALHAAHLQAVSLVEDSQREAEEPLGHVR</sequence>
<keyword evidence="6" id="KW-1185">Reference proteome</keyword>
<name>A0A9P1GBZ6_9DINO</name>
<evidence type="ECO:0000313" key="5">
    <source>
        <dbReference type="EMBL" id="CAL4794645.1"/>
    </source>
</evidence>
<comment type="caution">
    <text evidence="4">The sequence shown here is derived from an EMBL/GenBank/DDBJ whole genome shotgun (WGS) entry which is preliminary data.</text>
</comment>
<dbReference type="Gene3D" id="1.10.390.30">
    <property type="entry name" value="Peptidase M60, enhancin-like domain 3"/>
    <property type="match status" value="1"/>
</dbReference>
<dbReference type="Pfam" id="PF17291">
    <property type="entry name" value="M60-like_N"/>
    <property type="match status" value="1"/>
</dbReference>
<dbReference type="InterPro" id="IPR042279">
    <property type="entry name" value="Pep_M60_3"/>
</dbReference>
<dbReference type="Gene3D" id="3.40.390.80">
    <property type="entry name" value="Peptidase M60, enhancin-like domain 2"/>
    <property type="match status" value="1"/>
</dbReference>
<dbReference type="EMBL" id="CAMXCT020004013">
    <property type="protein sequence ID" value="CAL1160708.1"/>
    <property type="molecule type" value="Genomic_DNA"/>
</dbReference>
<organism evidence="4">
    <name type="scientific">Cladocopium goreaui</name>
    <dbReference type="NCBI Taxonomy" id="2562237"/>
    <lineage>
        <taxon>Eukaryota</taxon>
        <taxon>Sar</taxon>
        <taxon>Alveolata</taxon>
        <taxon>Dinophyceae</taxon>
        <taxon>Suessiales</taxon>
        <taxon>Symbiodiniaceae</taxon>
        <taxon>Cladocopium</taxon>
    </lineage>
</organism>
<evidence type="ECO:0000256" key="1">
    <source>
        <dbReference type="SAM" id="Coils"/>
    </source>
</evidence>
<dbReference type="InterPro" id="IPR031161">
    <property type="entry name" value="Peptidase_M60_dom"/>
</dbReference>
<dbReference type="PANTHER" id="PTHR15730">
    <property type="entry name" value="EXPERIMENTAL AUTOIMMUNE PROSTATITIS ANTIGEN 2-RELATED"/>
    <property type="match status" value="1"/>
</dbReference>
<feature type="region of interest" description="Disordered" evidence="2">
    <location>
        <begin position="183"/>
        <end position="211"/>
    </location>
</feature>
<dbReference type="Pfam" id="PF13402">
    <property type="entry name" value="Peptidase_M60"/>
    <property type="match status" value="1"/>
</dbReference>
<evidence type="ECO:0000313" key="4">
    <source>
        <dbReference type="EMBL" id="CAI4007333.1"/>
    </source>
</evidence>